<feature type="domain" description="Tc1-like transposase DDE" evidence="1">
    <location>
        <begin position="11"/>
        <end position="66"/>
    </location>
</feature>
<proteinExistence type="predicted"/>
<evidence type="ECO:0000313" key="2">
    <source>
        <dbReference type="Ensembl" id="ENSOTSP00005134808.1"/>
    </source>
</evidence>
<dbReference type="Ensembl" id="ENSOTST00005175926.1">
    <property type="protein sequence ID" value="ENSOTSP00005134808.1"/>
    <property type="gene ID" value="ENSOTSG00005061536.1"/>
</dbReference>
<organism evidence="2 3">
    <name type="scientific">Oncorhynchus tshawytscha</name>
    <name type="common">Chinook salmon</name>
    <name type="synonym">Salmo tshawytscha</name>
    <dbReference type="NCBI Taxonomy" id="74940"/>
    <lineage>
        <taxon>Eukaryota</taxon>
        <taxon>Metazoa</taxon>
        <taxon>Chordata</taxon>
        <taxon>Craniata</taxon>
        <taxon>Vertebrata</taxon>
        <taxon>Euteleostomi</taxon>
        <taxon>Actinopterygii</taxon>
        <taxon>Neopterygii</taxon>
        <taxon>Teleostei</taxon>
        <taxon>Protacanthopterygii</taxon>
        <taxon>Salmoniformes</taxon>
        <taxon>Salmonidae</taxon>
        <taxon>Salmoninae</taxon>
        <taxon>Oncorhynchus</taxon>
    </lineage>
</organism>
<reference evidence="2" key="2">
    <citation type="submission" date="2025-08" db="UniProtKB">
        <authorList>
            <consortium name="Ensembl"/>
        </authorList>
    </citation>
    <scope>IDENTIFICATION</scope>
</reference>
<accession>A0AAZ3R1J0</accession>
<protein>
    <recommendedName>
        <fullName evidence="1">Tc1-like transposase DDE domain-containing protein</fullName>
    </recommendedName>
</protein>
<evidence type="ECO:0000313" key="3">
    <source>
        <dbReference type="Proteomes" id="UP000694402"/>
    </source>
</evidence>
<reference evidence="3" key="1">
    <citation type="journal article" date="2018" name="PLoS ONE">
        <title>Chinook salmon (Oncorhynchus tshawytscha) genome and transcriptome.</title>
        <authorList>
            <person name="Christensen K.A."/>
            <person name="Leong J.S."/>
            <person name="Sakhrani D."/>
            <person name="Biagi C.A."/>
            <person name="Minkley D.R."/>
            <person name="Withler R.E."/>
            <person name="Rondeau E.B."/>
            <person name="Koop B.F."/>
            <person name="Devlin R.H."/>
        </authorList>
    </citation>
    <scope>NUCLEOTIDE SEQUENCE [LARGE SCALE GENOMIC DNA]</scope>
</reference>
<dbReference type="InterPro" id="IPR036397">
    <property type="entry name" value="RNaseH_sf"/>
</dbReference>
<name>A0AAZ3R1J0_ONCTS</name>
<sequence>MKVHLPTGEPNAPKHKAKTMQDWLRDKSLNVLEWPGQRPDLNQTEHLWRDLKIAVQQRPPSNLTNLERICREKWEKLPKYRCNKLVASYPRRLQAVITAKGASTKY</sequence>
<dbReference type="GeneTree" id="ENSGT01120000271870"/>
<evidence type="ECO:0000259" key="1">
    <source>
        <dbReference type="Pfam" id="PF13358"/>
    </source>
</evidence>
<keyword evidence="3" id="KW-1185">Reference proteome</keyword>
<dbReference type="Pfam" id="PF13358">
    <property type="entry name" value="DDE_3"/>
    <property type="match status" value="1"/>
</dbReference>
<reference evidence="2" key="3">
    <citation type="submission" date="2025-09" db="UniProtKB">
        <authorList>
            <consortium name="Ensembl"/>
        </authorList>
    </citation>
    <scope>IDENTIFICATION</scope>
</reference>
<dbReference type="Proteomes" id="UP000694402">
    <property type="component" value="Unassembled WGS sequence"/>
</dbReference>
<dbReference type="Gene3D" id="3.30.420.10">
    <property type="entry name" value="Ribonuclease H-like superfamily/Ribonuclease H"/>
    <property type="match status" value="1"/>
</dbReference>
<dbReference type="InterPro" id="IPR038717">
    <property type="entry name" value="Tc1-like_DDE_dom"/>
</dbReference>
<dbReference type="AlphaFoldDB" id="A0AAZ3R1J0"/>
<dbReference type="GO" id="GO:0003676">
    <property type="term" value="F:nucleic acid binding"/>
    <property type="evidence" value="ECO:0007669"/>
    <property type="project" value="InterPro"/>
</dbReference>